<dbReference type="AlphaFoldDB" id="F4SAQ3"/>
<gene>
    <name evidence="1" type="ORF">MELLADRAFT_113676</name>
</gene>
<dbReference type="InParanoid" id="F4SAQ3"/>
<dbReference type="GeneID" id="18925060"/>
<accession>F4SAQ3</accession>
<dbReference type="HOGENOM" id="CLU_1896705_0_0_1"/>
<evidence type="ECO:0000313" key="2">
    <source>
        <dbReference type="Proteomes" id="UP000001072"/>
    </source>
</evidence>
<dbReference type="KEGG" id="mlr:MELLADRAFT_113676"/>
<dbReference type="EMBL" id="GL883180">
    <property type="protein sequence ID" value="EGF98277.1"/>
    <property type="molecule type" value="Genomic_DNA"/>
</dbReference>
<organism evidence="2">
    <name type="scientific">Melampsora larici-populina (strain 98AG31 / pathotype 3-4-7)</name>
    <name type="common">Poplar leaf rust fungus</name>
    <dbReference type="NCBI Taxonomy" id="747676"/>
    <lineage>
        <taxon>Eukaryota</taxon>
        <taxon>Fungi</taxon>
        <taxon>Dikarya</taxon>
        <taxon>Basidiomycota</taxon>
        <taxon>Pucciniomycotina</taxon>
        <taxon>Pucciniomycetes</taxon>
        <taxon>Pucciniales</taxon>
        <taxon>Melampsoraceae</taxon>
        <taxon>Melampsora</taxon>
    </lineage>
</organism>
<reference evidence="2" key="1">
    <citation type="journal article" date="2011" name="Proc. Natl. Acad. Sci. U.S.A.">
        <title>Obligate biotrophy features unraveled by the genomic analysis of rust fungi.</title>
        <authorList>
            <person name="Duplessis S."/>
            <person name="Cuomo C.A."/>
            <person name="Lin Y.-C."/>
            <person name="Aerts A."/>
            <person name="Tisserant E."/>
            <person name="Veneault-Fourrey C."/>
            <person name="Joly D.L."/>
            <person name="Hacquard S."/>
            <person name="Amselem J."/>
            <person name="Cantarel B.L."/>
            <person name="Chiu R."/>
            <person name="Coutinho P.M."/>
            <person name="Feau N."/>
            <person name="Field M."/>
            <person name="Frey P."/>
            <person name="Gelhaye E."/>
            <person name="Goldberg J."/>
            <person name="Grabherr M.G."/>
            <person name="Kodira C.D."/>
            <person name="Kohler A."/>
            <person name="Kuees U."/>
            <person name="Lindquist E.A."/>
            <person name="Lucas S.M."/>
            <person name="Mago R."/>
            <person name="Mauceli E."/>
            <person name="Morin E."/>
            <person name="Murat C."/>
            <person name="Pangilinan J.L."/>
            <person name="Park R."/>
            <person name="Pearson M."/>
            <person name="Quesneville H."/>
            <person name="Rouhier N."/>
            <person name="Sakthikumar S."/>
            <person name="Salamov A.A."/>
            <person name="Schmutz J."/>
            <person name="Selles B."/>
            <person name="Shapiro H."/>
            <person name="Tanguay P."/>
            <person name="Tuskan G.A."/>
            <person name="Henrissat B."/>
            <person name="Van de Peer Y."/>
            <person name="Rouze P."/>
            <person name="Ellis J.G."/>
            <person name="Dodds P.N."/>
            <person name="Schein J.E."/>
            <person name="Zhong S."/>
            <person name="Hamelin R.C."/>
            <person name="Grigoriev I.V."/>
            <person name="Szabo L.J."/>
            <person name="Martin F."/>
        </authorList>
    </citation>
    <scope>NUCLEOTIDE SEQUENCE [LARGE SCALE GENOMIC DNA]</scope>
    <source>
        <strain evidence="2">98AG31 / pathotype 3-4-7</strain>
    </source>
</reference>
<proteinExistence type="predicted"/>
<keyword evidence="2" id="KW-1185">Reference proteome</keyword>
<evidence type="ECO:0000313" key="1">
    <source>
        <dbReference type="EMBL" id="EGF98277.1"/>
    </source>
</evidence>
<name>F4SAQ3_MELLP</name>
<dbReference type="VEuPathDB" id="FungiDB:MELLADRAFT_113676"/>
<dbReference type="RefSeq" id="XP_007418473.1">
    <property type="nucleotide sequence ID" value="XM_007418411.1"/>
</dbReference>
<sequence length="134" mass="15447">MPVSFNIHRQGLPIPDDQLPIRLGQILIPPHLHKFLYIKEGQAIRATASELFELIACFHPSTDFNIHYTDLRSFYEIHGFRDQHHEVLYWMKKDCGEMILAEMHLSKSPSITSELLAYSVLPADPKSLPYETST</sequence>
<protein>
    <submittedName>
        <fullName evidence="1">Uncharacterized protein</fullName>
    </submittedName>
</protein>
<dbReference type="Proteomes" id="UP000001072">
    <property type="component" value="Unassembled WGS sequence"/>
</dbReference>